<sequence length="285" mass="31425">MAAAGRKARPRGVGGTPSLLSLGRTSLFLLFVALPARGQGQNNDTTHDAPLNLNPIKLRPTETHSTAPVISAVNQNTVKSTTKGTMFPSSVKTGAPVAPGPTIAKENLSTSPVPVSATPSPNPQLNVDISEDTIINRDDITDKYEFANSLPTPDEPIYTSFPEDDDQFGLQSESQDDDDQGISEFAEDLASMRSYENRKSFADVMKDPQVSELEEDSHFFFHLVIVAFLVAVVYITYHNKRKIILLVQSRRWRDGLCSRTVGYHRLDQNVNEAMPSLKITNDYIF</sequence>
<evidence type="ECO:0000313" key="5">
    <source>
        <dbReference type="Proteomes" id="UP001142489"/>
    </source>
</evidence>
<keyword evidence="5" id="KW-1185">Reference proteome</keyword>
<evidence type="ECO:0000313" key="4">
    <source>
        <dbReference type="EMBL" id="KAJ7316485.1"/>
    </source>
</evidence>
<proteinExistence type="predicted"/>
<keyword evidence="2" id="KW-1133">Transmembrane helix</keyword>
<evidence type="ECO:0000256" key="3">
    <source>
        <dbReference type="SAM" id="SignalP"/>
    </source>
</evidence>
<evidence type="ECO:0008006" key="6">
    <source>
        <dbReference type="Google" id="ProtNLM"/>
    </source>
</evidence>
<name>A0A9Q1AWP4_9SAUR</name>
<evidence type="ECO:0000256" key="1">
    <source>
        <dbReference type="SAM" id="MobiDB-lite"/>
    </source>
</evidence>
<comment type="caution">
    <text evidence="4">The sequence shown here is derived from an EMBL/GenBank/DDBJ whole genome shotgun (WGS) entry which is preliminary data.</text>
</comment>
<accession>A0A9Q1AWP4</accession>
<dbReference type="EMBL" id="JAPFRF010000011">
    <property type="protein sequence ID" value="KAJ7316485.1"/>
    <property type="molecule type" value="Genomic_DNA"/>
</dbReference>
<dbReference type="OrthoDB" id="5846619at2759"/>
<feature type="chain" id="PRO_5040504784" description="Keratinocyte-associated transmembrane protein 2" evidence="3">
    <location>
        <begin position="41"/>
        <end position="285"/>
    </location>
</feature>
<keyword evidence="3" id="KW-0732">Signal</keyword>
<keyword evidence="2" id="KW-0472">Membrane</keyword>
<protein>
    <recommendedName>
        <fullName evidence="6">Keratinocyte-associated transmembrane protein 2</fullName>
    </recommendedName>
</protein>
<keyword evidence="2" id="KW-0812">Transmembrane</keyword>
<organism evidence="4 5">
    <name type="scientific">Phrynocephalus forsythii</name>
    <dbReference type="NCBI Taxonomy" id="171643"/>
    <lineage>
        <taxon>Eukaryota</taxon>
        <taxon>Metazoa</taxon>
        <taxon>Chordata</taxon>
        <taxon>Craniata</taxon>
        <taxon>Vertebrata</taxon>
        <taxon>Euteleostomi</taxon>
        <taxon>Lepidosauria</taxon>
        <taxon>Squamata</taxon>
        <taxon>Bifurcata</taxon>
        <taxon>Unidentata</taxon>
        <taxon>Episquamata</taxon>
        <taxon>Toxicofera</taxon>
        <taxon>Iguania</taxon>
        <taxon>Acrodonta</taxon>
        <taxon>Agamidae</taxon>
        <taxon>Agaminae</taxon>
        <taxon>Phrynocephalus</taxon>
    </lineage>
</organism>
<dbReference type="InterPro" id="IPR037645">
    <property type="entry name" value="KCT2"/>
</dbReference>
<dbReference type="Pfam" id="PF17818">
    <property type="entry name" value="KCT2"/>
    <property type="match status" value="1"/>
</dbReference>
<feature type="signal peptide" evidence="3">
    <location>
        <begin position="1"/>
        <end position="40"/>
    </location>
</feature>
<dbReference type="PANTHER" id="PTHR16502:SF0">
    <property type="entry name" value="KERATINOCYTE-ASSOCIATED TRANSMEMBRANE PROTEIN 2"/>
    <property type="match status" value="1"/>
</dbReference>
<dbReference type="AlphaFoldDB" id="A0A9Q1AWP4"/>
<evidence type="ECO:0000256" key="2">
    <source>
        <dbReference type="SAM" id="Phobius"/>
    </source>
</evidence>
<reference evidence="4" key="1">
    <citation type="journal article" date="2023" name="DNA Res.">
        <title>Chromosome-level genome assembly of Phrynocephalus forsythii using third-generation DNA sequencing and Hi-C analysis.</title>
        <authorList>
            <person name="Qi Y."/>
            <person name="Zhao W."/>
            <person name="Zhao Y."/>
            <person name="Niu C."/>
            <person name="Cao S."/>
            <person name="Zhang Y."/>
        </authorList>
    </citation>
    <scope>NUCLEOTIDE SEQUENCE</scope>
    <source>
        <tissue evidence="4">Muscle</tissue>
    </source>
</reference>
<feature type="transmembrane region" description="Helical" evidence="2">
    <location>
        <begin position="219"/>
        <end position="237"/>
    </location>
</feature>
<dbReference type="PANTHER" id="PTHR16502">
    <property type="entry name" value="KERATINOCYTE-ASSOCIATED TRANSMEMBRANE PROTEIN 2"/>
    <property type="match status" value="1"/>
</dbReference>
<gene>
    <name evidence="4" type="ORF">JRQ81_002647</name>
</gene>
<feature type="region of interest" description="Disordered" evidence="1">
    <location>
        <begin position="147"/>
        <end position="179"/>
    </location>
</feature>
<dbReference type="Proteomes" id="UP001142489">
    <property type="component" value="Unassembled WGS sequence"/>
</dbReference>